<dbReference type="RefSeq" id="XP_001693810.1">
    <property type="nucleotide sequence ID" value="XM_001693758.3"/>
</dbReference>
<dbReference type="SMART" id="SM00317">
    <property type="entry name" value="SET"/>
    <property type="match status" value="1"/>
</dbReference>
<name>A8HTU8_CHLRE</name>
<dbReference type="eggNOG" id="KOG2084">
    <property type="taxonomic scope" value="Eukaryota"/>
</dbReference>
<dbReference type="SUPFAM" id="SSF82199">
    <property type="entry name" value="SET domain"/>
    <property type="match status" value="1"/>
</dbReference>
<dbReference type="InterPro" id="IPR046341">
    <property type="entry name" value="SET_dom_sf"/>
</dbReference>
<dbReference type="EMBL" id="CM008974">
    <property type="protein sequence ID" value="PNW73984.1"/>
    <property type="molecule type" value="Genomic_DNA"/>
</dbReference>
<evidence type="ECO:0000256" key="1">
    <source>
        <dbReference type="SAM" id="MobiDB-lite"/>
    </source>
</evidence>
<dbReference type="OrthoDB" id="533036at2759"/>
<feature type="region of interest" description="Disordered" evidence="1">
    <location>
        <begin position="142"/>
        <end position="170"/>
    </location>
</feature>
<dbReference type="Proteomes" id="UP000006906">
    <property type="component" value="Chromosome 13"/>
</dbReference>
<dbReference type="PANTHER" id="PTHR47643:SF2">
    <property type="entry name" value="TPR DOMAIN PROTEIN (AFU_ORTHOLOGUE AFUA_5G12710)"/>
    <property type="match status" value="1"/>
</dbReference>
<dbReference type="STRING" id="3055.A8HTU8"/>
<reference evidence="2 3" key="1">
    <citation type="journal article" date="2007" name="Science">
        <title>The Chlamydomonas genome reveals the evolution of key animal and plant functions.</title>
        <authorList>
            <person name="Merchant S.S."/>
            <person name="Prochnik S.E."/>
            <person name="Vallon O."/>
            <person name="Harris E.H."/>
            <person name="Karpowicz S.J."/>
            <person name="Witman G.B."/>
            <person name="Terry A."/>
            <person name="Salamov A."/>
            <person name="Fritz-Laylin L.K."/>
            <person name="Marechal-Drouard L."/>
            <person name="Marshall W.F."/>
            <person name="Qu L.H."/>
            <person name="Nelson D.R."/>
            <person name="Sanderfoot A.A."/>
            <person name="Spalding M.H."/>
            <person name="Kapitonov V.V."/>
            <person name="Ren Q."/>
            <person name="Ferris P."/>
            <person name="Lindquist E."/>
            <person name="Shapiro H."/>
            <person name="Lucas S.M."/>
            <person name="Grimwood J."/>
            <person name="Schmutz J."/>
            <person name="Cardol P."/>
            <person name="Cerutti H."/>
            <person name="Chanfreau G."/>
            <person name="Chen C.L."/>
            <person name="Cognat V."/>
            <person name="Croft M.T."/>
            <person name="Dent R."/>
            <person name="Dutcher S."/>
            <person name="Fernandez E."/>
            <person name="Fukuzawa H."/>
            <person name="Gonzalez-Ballester D."/>
            <person name="Gonzalez-Halphen D."/>
            <person name="Hallmann A."/>
            <person name="Hanikenne M."/>
            <person name="Hippler M."/>
            <person name="Inwood W."/>
            <person name="Jabbari K."/>
            <person name="Kalanon M."/>
            <person name="Kuras R."/>
            <person name="Lefebvre P.A."/>
            <person name="Lemaire S.D."/>
            <person name="Lobanov A.V."/>
            <person name="Lohr M."/>
            <person name="Manuell A."/>
            <person name="Meier I."/>
            <person name="Mets L."/>
            <person name="Mittag M."/>
            <person name="Mittelmeier T."/>
            <person name="Moroney J.V."/>
            <person name="Moseley J."/>
            <person name="Napoli C."/>
            <person name="Nedelcu A.M."/>
            <person name="Niyogi K."/>
            <person name="Novoselov S.V."/>
            <person name="Paulsen I.T."/>
            <person name="Pazour G."/>
            <person name="Purton S."/>
            <person name="Ral J.P."/>
            <person name="Riano-Pachon D.M."/>
            <person name="Riekhof W."/>
            <person name="Rymarquis L."/>
            <person name="Schroda M."/>
            <person name="Stern D."/>
            <person name="Umen J."/>
            <person name="Willows R."/>
            <person name="Wilson N."/>
            <person name="Zimmer S.L."/>
            <person name="Allmer J."/>
            <person name="Balk J."/>
            <person name="Bisova K."/>
            <person name="Chen C.J."/>
            <person name="Elias M."/>
            <person name="Gendler K."/>
            <person name="Hauser C."/>
            <person name="Lamb M.R."/>
            <person name="Ledford H."/>
            <person name="Long J.C."/>
            <person name="Minagawa J."/>
            <person name="Page M.D."/>
            <person name="Pan J."/>
            <person name="Pootakham W."/>
            <person name="Roje S."/>
            <person name="Rose A."/>
            <person name="Stahlberg E."/>
            <person name="Terauchi A.M."/>
            <person name="Yang P."/>
            <person name="Ball S."/>
            <person name="Bowler C."/>
            <person name="Dieckmann C.L."/>
            <person name="Gladyshev V.N."/>
            <person name="Green P."/>
            <person name="Jorgensen R."/>
            <person name="Mayfield S."/>
            <person name="Mueller-Roeber B."/>
            <person name="Rajamani S."/>
            <person name="Sayre R.T."/>
            <person name="Brokstein P."/>
            <person name="Dubchak I."/>
            <person name="Goodstein D."/>
            <person name="Hornick L."/>
            <person name="Huang Y.W."/>
            <person name="Jhaveri J."/>
            <person name="Luo Y."/>
            <person name="Martinez D."/>
            <person name="Ngau W.C."/>
            <person name="Otillar B."/>
            <person name="Poliakov A."/>
            <person name="Porter A."/>
            <person name="Szajkowski L."/>
            <person name="Werner G."/>
            <person name="Zhou K."/>
            <person name="Grigoriev I.V."/>
            <person name="Rokhsar D.S."/>
            <person name="Grossman A.R."/>
        </authorList>
    </citation>
    <scope>NUCLEOTIDE SEQUENCE [LARGE SCALE GENOMIC DNA]</scope>
    <source>
        <strain evidence="3">CC-503</strain>
    </source>
</reference>
<accession>A8HTU8</accession>
<feature type="region of interest" description="Disordered" evidence="1">
    <location>
        <begin position="460"/>
        <end position="484"/>
    </location>
</feature>
<dbReference type="InterPro" id="IPR053209">
    <property type="entry name" value="Gramillin-biosynth_MTr"/>
</dbReference>
<proteinExistence type="predicted"/>
<gene>
    <name evidence="2" type="ORF">CHLRE_13g580550v5</name>
</gene>
<dbReference type="PANTHER" id="PTHR47643">
    <property type="entry name" value="TPR DOMAIN PROTEIN (AFU_ORTHOLOGUE AFUA_5G12710)"/>
    <property type="match status" value="1"/>
</dbReference>
<feature type="compositionally biased region" description="Low complexity" evidence="1">
    <location>
        <begin position="142"/>
        <end position="156"/>
    </location>
</feature>
<organism evidence="2 3">
    <name type="scientific">Chlamydomonas reinhardtii</name>
    <name type="common">Chlamydomonas smithii</name>
    <dbReference type="NCBI Taxonomy" id="3055"/>
    <lineage>
        <taxon>Eukaryota</taxon>
        <taxon>Viridiplantae</taxon>
        <taxon>Chlorophyta</taxon>
        <taxon>core chlorophytes</taxon>
        <taxon>Chlorophyceae</taxon>
        <taxon>CS clade</taxon>
        <taxon>Chlamydomonadales</taxon>
        <taxon>Chlamydomonadaceae</taxon>
        <taxon>Chlamydomonas</taxon>
    </lineage>
</organism>
<dbReference type="Gramene" id="PNW73984">
    <property type="protein sequence ID" value="PNW73984"/>
    <property type="gene ID" value="CHLRE_13g580550v5"/>
</dbReference>
<feature type="compositionally biased region" description="Acidic residues" evidence="1">
    <location>
        <begin position="460"/>
        <end position="474"/>
    </location>
</feature>
<dbReference type="GeneID" id="5719314"/>
<dbReference type="GO" id="GO:0005634">
    <property type="term" value="C:nucleus"/>
    <property type="evidence" value="ECO:0000318"/>
    <property type="project" value="GO_Central"/>
</dbReference>
<dbReference type="HOGENOM" id="CLU_564257_0_0_1"/>
<protein>
    <submittedName>
        <fullName evidence="2">Uncharacterized protein</fullName>
    </submittedName>
</protein>
<dbReference type="KEGG" id="cre:CHLRE_13g580550v5"/>
<feature type="compositionally biased region" description="Low complexity" evidence="1">
    <location>
        <begin position="105"/>
        <end position="120"/>
    </location>
</feature>
<dbReference type="Gene3D" id="2.170.270.10">
    <property type="entry name" value="SET domain"/>
    <property type="match status" value="1"/>
</dbReference>
<dbReference type="PaxDb" id="3055-EDP09064"/>
<evidence type="ECO:0000313" key="3">
    <source>
        <dbReference type="Proteomes" id="UP000006906"/>
    </source>
</evidence>
<dbReference type="OMA" id="ASMYDAY"/>
<evidence type="ECO:0000313" key="2">
    <source>
        <dbReference type="EMBL" id="PNW73984.1"/>
    </source>
</evidence>
<dbReference type="CDD" id="cd20071">
    <property type="entry name" value="SET_SMYD"/>
    <property type="match status" value="1"/>
</dbReference>
<dbReference type="Pfam" id="PF00856">
    <property type="entry name" value="SET"/>
    <property type="match status" value="1"/>
</dbReference>
<sequence length="484" mass="50635">MNGCQVVMLEGKGRGVVATRDFKAGEVVMATPPLALVTADIRQRPEGDLVVDTILERRLYGSKWFSVLYDGSARSCKAALSYAPEAAAASPDDGRPAAPPEPLLASTSAPSKAAAGAAGPAAAAPKKKGFLASRGAGRKTAGKGAAAAAGSQEAGPAAGGEGGELPVPDRREQTRLAKVVKFNCFGDDAEDLAACACRGEEPRGHIGLWPEFALLNHSCAPNTVNYVVGGSMVVRAVAPISQGEEVTICYLGRPQLLPFNKRIAILADDYGFECSCPRCVAEQAHVDKLDDAFLEFHEELEERLGPAFMEARAVGDSAAVEEVAEAVAAGLRKLYNLFRKTLIAPDVRQYYLASMYDAYDLAFSCAAALGRGEDGSALQACLKSMEVVSAGSDLHAILSVRHHDHVLATHGPDSPLTGLARSALRRAHVARYGAVSDPVMERLVGLNRQLHVLADAGADAAEEEAAEAEAEMGAEEAGRGTAST</sequence>
<dbReference type="PROSITE" id="PS50280">
    <property type="entry name" value="SET"/>
    <property type="match status" value="1"/>
</dbReference>
<keyword evidence="3" id="KW-1185">Reference proteome</keyword>
<dbReference type="InterPro" id="IPR001214">
    <property type="entry name" value="SET_dom"/>
</dbReference>
<feature type="region of interest" description="Disordered" evidence="1">
    <location>
        <begin position="87"/>
        <end position="120"/>
    </location>
</feature>
<dbReference type="InParanoid" id="A8HTU8"/>
<dbReference type="AlphaFoldDB" id="A8HTU8"/>